<keyword evidence="10" id="KW-0472">Membrane</keyword>
<dbReference type="AlphaFoldDB" id="A0AAE0GKL5"/>
<evidence type="ECO:0000256" key="1">
    <source>
        <dbReference type="ARBA" id="ARBA00004323"/>
    </source>
</evidence>
<evidence type="ECO:0000313" key="12">
    <source>
        <dbReference type="EMBL" id="KAK3279791.1"/>
    </source>
</evidence>
<dbReference type="GO" id="GO:0016758">
    <property type="term" value="F:hexosyltransferase activity"/>
    <property type="evidence" value="ECO:0007669"/>
    <property type="project" value="InterPro"/>
</dbReference>
<dbReference type="Proteomes" id="UP001190700">
    <property type="component" value="Unassembled WGS sequence"/>
</dbReference>
<keyword evidence="9" id="KW-0333">Golgi apparatus</keyword>
<keyword evidence="4" id="KW-0328">Glycosyltransferase</keyword>
<keyword evidence="7" id="KW-0735">Signal-anchor</keyword>
<evidence type="ECO:0000256" key="3">
    <source>
        <dbReference type="ARBA" id="ARBA00008661"/>
    </source>
</evidence>
<evidence type="ECO:0000256" key="6">
    <source>
        <dbReference type="ARBA" id="ARBA00022692"/>
    </source>
</evidence>
<keyword evidence="11" id="KW-0732">Signal</keyword>
<evidence type="ECO:0000256" key="8">
    <source>
        <dbReference type="ARBA" id="ARBA00022989"/>
    </source>
</evidence>
<keyword evidence="5" id="KW-0808">Transferase</keyword>
<keyword evidence="6" id="KW-0812">Transmembrane</keyword>
<evidence type="ECO:0000256" key="11">
    <source>
        <dbReference type="SAM" id="SignalP"/>
    </source>
</evidence>
<protein>
    <submittedName>
        <fullName evidence="12">Uncharacterized protein</fullName>
    </submittedName>
</protein>
<evidence type="ECO:0000256" key="7">
    <source>
        <dbReference type="ARBA" id="ARBA00022968"/>
    </source>
</evidence>
<evidence type="ECO:0000256" key="4">
    <source>
        <dbReference type="ARBA" id="ARBA00022676"/>
    </source>
</evidence>
<dbReference type="EMBL" id="LGRX02004666">
    <property type="protein sequence ID" value="KAK3279791.1"/>
    <property type="molecule type" value="Genomic_DNA"/>
</dbReference>
<gene>
    <name evidence="12" type="ORF">CYMTET_12343</name>
</gene>
<organism evidence="12 13">
    <name type="scientific">Cymbomonas tetramitiformis</name>
    <dbReference type="NCBI Taxonomy" id="36881"/>
    <lineage>
        <taxon>Eukaryota</taxon>
        <taxon>Viridiplantae</taxon>
        <taxon>Chlorophyta</taxon>
        <taxon>Pyramimonadophyceae</taxon>
        <taxon>Pyramimonadales</taxon>
        <taxon>Pyramimonadaceae</taxon>
        <taxon>Cymbomonas</taxon>
    </lineage>
</organism>
<comment type="pathway">
    <text evidence="2">Protein modification; protein glycosylation.</text>
</comment>
<feature type="chain" id="PRO_5042293989" evidence="11">
    <location>
        <begin position="24"/>
        <end position="588"/>
    </location>
</feature>
<evidence type="ECO:0000313" key="13">
    <source>
        <dbReference type="Proteomes" id="UP001190700"/>
    </source>
</evidence>
<evidence type="ECO:0000256" key="9">
    <source>
        <dbReference type="ARBA" id="ARBA00023034"/>
    </source>
</evidence>
<dbReference type="GO" id="GO:0000139">
    <property type="term" value="C:Golgi membrane"/>
    <property type="evidence" value="ECO:0007669"/>
    <property type="project" value="UniProtKB-SubCell"/>
</dbReference>
<evidence type="ECO:0000256" key="10">
    <source>
        <dbReference type="ARBA" id="ARBA00023136"/>
    </source>
</evidence>
<keyword evidence="13" id="KW-1185">Reference proteome</keyword>
<comment type="similarity">
    <text evidence="3">Belongs to the glycosyltransferase 31 family.</text>
</comment>
<dbReference type="InterPro" id="IPR002659">
    <property type="entry name" value="Glyco_trans_31"/>
</dbReference>
<accession>A0AAE0GKL5</accession>
<dbReference type="Pfam" id="PF01762">
    <property type="entry name" value="Galactosyl_T"/>
    <property type="match status" value="1"/>
</dbReference>
<evidence type="ECO:0000256" key="5">
    <source>
        <dbReference type="ARBA" id="ARBA00022679"/>
    </source>
</evidence>
<comment type="caution">
    <text evidence="12">The sequence shown here is derived from an EMBL/GenBank/DDBJ whole genome shotgun (WGS) entry which is preliminary data.</text>
</comment>
<comment type="subcellular location">
    <subcellularLocation>
        <location evidence="1">Golgi apparatus membrane</location>
        <topology evidence="1">Single-pass type II membrane protein</topology>
    </subcellularLocation>
</comment>
<evidence type="ECO:0000256" key="2">
    <source>
        <dbReference type="ARBA" id="ARBA00004922"/>
    </source>
</evidence>
<reference evidence="12 13" key="1">
    <citation type="journal article" date="2015" name="Genome Biol. Evol.">
        <title>Comparative Genomics of a Bacterivorous Green Alga Reveals Evolutionary Causalities and Consequences of Phago-Mixotrophic Mode of Nutrition.</title>
        <authorList>
            <person name="Burns J.A."/>
            <person name="Paasch A."/>
            <person name="Narechania A."/>
            <person name="Kim E."/>
        </authorList>
    </citation>
    <scope>NUCLEOTIDE SEQUENCE [LARGE SCALE GENOMIC DNA]</scope>
    <source>
        <strain evidence="12 13">PLY_AMNH</strain>
    </source>
</reference>
<keyword evidence="8" id="KW-1133">Transmembrane helix</keyword>
<proteinExistence type="inferred from homology"/>
<feature type="signal peptide" evidence="11">
    <location>
        <begin position="1"/>
        <end position="23"/>
    </location>
</feature>
<sequence>MVSSAVLCLQLVFVLQFAYSILADPLVAIAVLSSPADEPGGAERALIRKTWQAAARSTFGGGGAVQPFFVVGGLLDEQSRASLSREIAQHKDIVVVPGLAERRWNAAGVKALHVVSWLAVNAPNLTHVAIVPDSLYVRCAELLAAVVASTKSEGKAAAGSAAYTIGKSGSLVVRAEPAFQVGRANQRHSLRAHDTPLGTLQGPLEMLSHLPEAEAASPRGQLSPLPTCECSAVLVDPAGGCPSGWVACTSAEPSAHFEALQKMPGSKMAVARALVVAVQRAWRLLVGAPLPSLTRAVATRAHHEADLPGPLVCVTTLITAASSHHHRWYTQYAQQQYANRQLLVLDISSSPSRVITGLADPAVHYFHQGAHWPASLWRLPRAEPLLKGCDLIAPLEASSYYAPSYLAAMVQAQTESRAPLAYLSSWYVLHTGAGRKHIEAGYVNTSASAYLPNLLTGRRTGHPGTCLEQDTGETAVDRPDWAPYVSTMSLHRSTFEVLDNKAQANTRVDVLELFFEMVLHRQGAVERHPDEVGVFLHVVHGADKEHAHQTAVETGGSPTLSSLPITHTVPVSLLHRIFGTGIAPFMNS</sequence>
<name>A0AAE0GKL5_9CHLO</name>